<dbReference type="GO" id="GO:0005576">
    <property type="term" value="C:extracellular region"/>
    <property type="evidence" value="ECO:0007669"/>
    <property type="project" value="InterPro"/>
</dbReference>
<name>A0A6B3NB58_9CYAN</name>
<evidence type="ECO:0000256" key="1">
    <source>
        <dbReference type="SAM" id="SignalP"/>
    </source>
</evidence>
<dbReference type="SUPFAM" id="SSF48619">
    <property type="entry name" value="Phospholipase A2, PLA2"/>
    <property type="match status" value="1"/>
</dbReference>
<dbReference type="InterPro" id="IPR010711">
    <property type="entry name" value="PLA2G12"/>
</dbReference>
<dbReference type="GO" id="GO:0016042">
    <property type="term" value="P:lipid catabolic process"/>
    <property type="evidence" value="ECO:0007669"/>
    <property type="project" value="InterPro"/>
</dbReference>
<protein>
    <submittedName>
        <fullName evidence="2">Uncharacterized protein</fullName>
    </submittedName>
</protein>
<keyword evidence="1" id="KW-0732">Signal</keyword>
<dbReference type="GO" id="GO:0005509">
    <property type="term" value="F:calcium ion binding"/>
    <property type="evidence" value="ECO:0007669"/>
    <property type="project" value="InterPro"/>
</dbReference>
<dbReference type="GO" id="GO:0050482">
    <property type="term" value="P:arachidonate secretion"/>
    <property type="evidence" value="ECO:0007669"/>
    <property type="project" value="InterPro"/>
</dbReference>
<dbReference type="EMBL" id="JAAHFQ010000276">
    <property type="protein sequence ID" value="NER28907.1"/>
    <property type="molecule type" value="Genomic_DNA"/>
</dbReference>
<dbReference type="PANTHER" id="PTHR12824:SF8">
    <property type="entry name" value="GXIVSPLA2, ISOFORM A"/>
    <property type="match status" value="1"/>
</dbReference>
<feature type="signal peptide" evidence="1">
    <location>
        <begin position="1"/>
        <end position="26"/>
    </location>
</feature>
<evidence type="ECO:0000313" key="2">
    <source>
        <dbReference type="EMBL" id="NER28907.1"/>
    </source>
</evidence>
<dbReference type="Gene3D" id="1.20.90.10">
    <property type="entry name" value="Phospholipase A2 domain"/>
    <property type="match status" value="1"/>
</dbReference>
<reference evidence="2" key="1">
    <citation type="submission" date="2019-11" db="EMBL/GenBank/DDBJ databases">
        <title>Genomic insights into an expanded diversity of filamentous marine cyanobacteria reveals the extraordinary biosynthetic potential of Moorea and Okeania.</title>
        <authorList>
            <person name="Ferreira Leao T."/>
            <person name="Wang M."/>
            <person name="Moss N."/>
            <person name="Da Silva R."/>
            <person name="Sanders J."/>
            <person name="Nurk S."/>
            <person name="Gurevich A."/>
            <person name="Humphrey G."/>
            <person name="Reher R."/>
            <person name="Zhu Q."/>
            <person name="Belda-Ferre P."/>
            <person name="Glukhov E."/>
            <person name="Rex R."/>
            <person name="Dorrestein P.C."/>
            <person name="Knight R."/>
            <person name="Pevzner P."/>
            <person name="Gerwick W.H."/>
            <person name="Gerwick L."/>
        </authorList>
    </citation>
    <scope>NUCLEOTIDE SEQUENCE</scope>
    <source>
        <strain evidence="2">SIO1C4</strain>
    </source>
</reference>
<accession>A0A6B3NB58</accession>
<dbReference type="Pfam" id="PF06951">
    <property type="entry name" value="PLA2G12"/>
    <property type="match status" value="1"/>
</dbReference>
<sequence>MKSKLLTLTIAICLLFSFWIAPPAIAQANGCGPQNFDFLIPDGSFTEACNRHDLCYSDVNIDQAGCDRRFQQDMYAICERDYSGSNVSYCKAIADYYYRAVANFGEVFITLDGRKVSGEIVTVNARRIDDWLGDDEFEACVTFKNNGTVNTEYDLELYSQSGSLIDREPDTYEVNVQVGYSAQTCVGTDGIYPSISDLGNQYKIILRVDAPSESLLANLVNDFVAVDWYEGNTP</sequence>
<dbReference type="InterPro" id="IPR036444">
    <property type="entry name" value="PLipase_A2_dom_sf"/>
</dbReference>
<gene>
    <name evidence="2" type="ORF">F6J89_15030</name>
</gene>
<feature type="chain" id="PRO_5025334576" evidence="1">
    <location>
        <begin position="27"/>
        <end position="234"/>
    </location>
</feature>
<dbReference type="GO" id="GO:0006644">
    <property type="term" value="P:phospholipid metabolic process"/>
    <property type="evidence" value="ECO:0007669"/>
    <property type="project" value="InterPro"/>
</dbReference>
<comment type="caution">
    <text evidence="2">The sequence shown here is derived from an EMBL/GenBank/DDBJ whole genome shotgun (WGS) entry which is preliminary data.</text>
</comment>
<dbReference type="PANTHER" id="PTHR12824">
    <property type="entry name" value="GROUP XII SECRETORY PHOSPHOLIPASE A2 FAMILY MEMBER"/>
    <property type="match status" value="1"/>
</dbReference>
<dbReference type="AlphaFoldDB" id="A0A6B3NB58"/>
<dbReference type="GO" id="GO:0004623">
    <property type="term" value="F:phospholipase A2 activity"/>
    <property type="evidence" value="ECO:0007669"/>
    <property type="project" value="InterPro"/>
</dbReference>
<organism evidence="2">
    <name type="scientific">Symploca sp. SIO1C4</name>
    <dbReference type="NCBI Taxonomy" id="2607765"/>
    <lineage>
        <taxon>Bacteria</taxon>
        <taxon>Bacillati</taxon>
        <taxon>Cyanobacteriota</taxon>
        <taxon>Cyanophyceae</taxon>
        <taxon>Coleofasciculales</taxon>
        <taxon>Coleofasciculaceae</taxon>
        <taxon>Symploca</taxon>
    </lineage>
</organism>
<proteinExistence type="predicted"/>